<gene>
    <name evidence="2" type="ordered locus">Dalk_0271</name>
</gene>
<feature type="transmembrane region" description="Helical" evidence="1">
    <location>
        <begin position="49"/>
        <end position="67"/>
    </location>
</feature>
<protein>
    <submittedName>
        <fullName evidence="2">Uncharacterized protein</fullName>
    </submittedName>
</protein>
<feature type="transmembrane region" description="Helical" evidence="1">
    <location>
        <begin position="7"/>
        <end position="29"/>
    </location>
</feature>
<reference evidence="2 3" key="1">
    <citation type="journal article" date="2012" name="Environ. Microbiol.">
        <title>The genome sequence of Desulfatibacillum alkenivorans AK-01: a blueprint for anaerobic alkane oxidation.</title>
        <authorList>
            <person name="Callaghan A.V."/>
            <person name="Morris B.E."/>
            <person name="Pereira I.A."/>
            <person name="McInerney M.J."/>
            <person name="Austin R.N."/>
            <person name="Groves J.T."/>
            <person name="Kukor J.J."/>
            <person name="Suflita J.M."/>
            <person name="Young L.Y."/>
            <person name="Zylstra G.J."/>
            <person name="Wawrik B."/>
        </authorList>
    </citation>
    <scope>NUCLEOTIDE SEQUENCE [LARGE SCALE GENOMIC DNA]</scope>
    <source>
        <strain evidence="2 3">AK-01</strain>
    </source>
</reference>
<keyword evidence="1" id="KW-1133">Transmembrane helix</keyword>
<keyword evidence="3" id="KW-1185">Reference proteome</keyword>
<keyword evidence="1" id="KW-0812">Transmembrane</keyword>
<dbReference type="KEGG" id="dal:Dalk_0271"/>
<evidence type="ECO:0000313" key="3">
    <source>
        <dbReference type="Proteomes" id="UP000000739"/>
    </source>
</evidence>
<name>B8F8U8_DESAL</name>
<dbReference type="EMBL" id="CP001322">
    <property type="protein sequence ID" value="ACL01980.1"/>
    <property type="molecule type" value="Genomic_DNA"/>
</dbReference>
<proteinExistence type="predicted"/>
<sequence>MDVSGELISLLVLFIFFTFLRLFSLFFIQLSYPDEKERDTMGKLVWNRAILFAVLGLAGHYVFFRFFQPESRQLVLFDAGVALAGAIITLIKDKIDVRGMILVSGLAYVHIRMALFALDIYGRIRPFP</sequence>
<accession>B8F8U8</accession>
<feature type="transmembrane region" description="Helical" evidence="1">
    <location>
        <begin position="74"/>
        <end position="91"/>
    </location>
</feature>
<keyword evidence="1" id="KW-0472">Membrane</keyword>
<dbReference type="HOGENOM" id="CLU_1956000_0_0_7"/>
<dbReference type="Proteomes" id="UP000000739">
    <property type="component" value="Chromosome"/>
</dbReference>
<organism evidence="2 3">
    <name type="scientific">Desulfatibacillum aliphaticivorans</name>
    <dbReference type="NCBI Taxonomy" id="218208"/>
    <lineage>
        <taxon>Bacteria</taxon>
        <taxon>Pseudomonadati</taxon>
        <taxon>Thermodesulfobacteriota</taxon>
        <taxon>Desulfobacteria</taxon>
        <taxon>Desulfobacterales</taxon>
        <taxon>Desulfatibacillaceae</taxon>
        <taxon>Desulfatibacillum</taxon>
    </lineage>
</organism>
<dbReference type="AlphaFoldDB" id="B8F8U8"/>
<evidence type="ECO:0000256" key="1">
    <source>
        <dbReference type="SAM" id="Phobius"/>
    </source>
</evidence>
<feature type="transmembrane region" description="Helical" evidence="1">
    <location>
        <begin position="97"/>
        <end position="118"/>
    </location>
</feature>
<evidence type="ECO:0000313" key="2">
    <source>
        <dbReference type="EMBL" id="ACL01980.1"/>
    </source>
</evidence>